<keyword evidence="1" id="KW-1133">Transmembrane helix</keyword>
<keyword evidence="1" id="KW-0812">Transmembrane</keyword>
<feature type="transmembrane region" description="Helical" evidence="1">
    <location>
        <begin position="87"/>
        <end position="110"/>
    </location>
</feature>
<organism evidence="2 3">
    <name type="scientific">Arthrobacter liuii</name>
    <dbReference type="NCBI Taxonomy" id="1476996"/>
    <lineage>
        <taxon>Bacteria</taxon>
        <taxon>Bacillati</taxon>
        <taxon>Actinomycetota</taxon>
        <taxon>Actinomycetes</taxon>
        <taxon>Micrococcales</taxon>
        <taxon>Micrococcaceae</taxon>
        <taxon>Arthrobacter</taxon>
    </lineage>
</organism>
<keyword evidence="3" id="KW-1185">Reference proteome</keyword>
<reference evidence="3" key="1">
    <citation type="journal article" date="2019" name="Int. J. Syst. Evol. Microbiol.">
        <title>The Global Catalogue of Microorganisms (GCM) 10K type strain sequencing project: providing services to taxonomists for standard genome sequencing and annotation.</title>
        <authorList>
            <consortium name="The Broad Institute Genomics Platform"/>
            <consortium name="The Broad Institute Genome Sequencing Center for Infectious Disease"/>
            <person name="Wu L."/>
            <person name="Ma J."/>
        </authorList>
    </citation>
    <scope>NUCLEOTIDE SEQUENCE [LARGE SCALE GENOMIC DNA]</scope>
    <source>
        <strain evidence="3">CGMCC 1.12778</strain>
    </source>
</reference>
<evidence type="ECO:0000313" key="2">
    <source>
        <dbReference type="EMBL" id="GGH90275.1"/>
    </source>
</evidence>
<proteinExistence type="predicted"/>
<accession>A0ABQ2AEA0</accession>
<protein>
    <recommendedName>
        <fullName evidence="4">Transmembrane protein</fullName>
    </recommendedName>
</protein>
<dbReference type="Proteomes" id="UP000643279">
    <property type="component" value="Unassembled WGS sequence"/>
</dbReference>
<keyword evidence="1" id="KW-0472">Membrane</keyword>
<gene>
    <name evidence="2" type="ORF">GCM10007170_03670</name>
</gene>
<feature type="transmembrane region" description="Helical" evidence="1">
    <location>
        <begin position="117"/>
        <end position="143"/>
    </location>
</feature>
<evidence type="ECO:0000313" key="3">
    <source>
        <dbReference type="Proteomes" id="UP000643279"/>
    </source>
</evidence>
<evidence type="ECO:0008006" key="4">
    <source>
        <dbReference type="Google" id="ProtNLM"/>
    </source>
</evidence>
<evidence type="ECO:0000256" key="1">
    <source>
        <dbReference type="SAM" id="Phobius"/>
    </source>
</evidence>
<sequence>MDGVDDCLEIGSGSGDEDDDAHWSSLGAGSRTLENMNSEPGRSGQQQVRPALSEAAKTSLAKTHTLFRMFVVSVLGAFFVYQLDVGYLWLTTVLTAAGVVLGIVLLVRAVRLKESKLVLFGTISGLVVAAVMVLLIATTMVLFDQVREYQACVGRALTDRATHACMVQFQDVLPTKVR</sequence>
<dbReference type="EMBL" id="BMFW01000001">
    <property type="protein sequence ID" value="GGH90275.1"/>
    <property type="molecule type" value="Genomic_DNA"/>
</dbReference>
<name>A0ABQ2AEA0_9MICC</name>
<feature type="transmembrane region" description="Helical" evidence="1">
    <location>
        <begin position="65"/>
        <end position="81"/>
    </location>
</feature>
<comment type="caution">
    <text evidence="2">The sequence shown here is derived from an EMBL/GenBank/DDBJ whole genome shotgun (WGS) entry which is preliminary data.</text>
</comment>